<evidence type="ECO:0000256" key="1">
    <source>
        <dbReference type="SAM" id="SignalP"/>
    </source>
</evidence>
<feature type="chain" id="PRO_5018703662" evidence="1">
    <location>
        <begin position="22"/>
        <end position="300"/>
    </location>
</feature>
<dbReference type="Gene3D" id="2.40.10.10">
    <property type="entry name" value="Trypsin-like serine proteases"/>
    <property type="match status" value="2"/>
</dbReference>
<dbReference type="AlphaFoldDB" id="A0A3Q9IX20"/>
<keyword evidence="2" id="KW-0378">Hydrolase</keyword>
<dbReference type="EMBL" id="CP032819">
    <property type="protein sequence ID" value="AZS31945.1"/>
    <property type="molecule type" value="Genomic_DNA"/>
</dbReference>
<reference evidence="2 3" key="1">
    <citation type="submission" date="2018-10" db="EMBL/GenBank/DDBJ databases">
        <title>Butyricimonas faecalis sp. nov., isolated from human faeces and emended description of the genus Butyricimonas.</title>
        <authorList>
            <person name="Le Roy T."/>
            <person name="Van der Smissen P."/>
            <person name="Paquot A."/>
            <person name="Delzenne N."/>
            <person name="Muccioli G."/>
            <person name="Collet J.-F."/>
            <person name="Cani P.D."/>
        </authorList>
    </citation>
    <scope>NUCLEOTIDE SEQUENCE [LARGE SCALE GENOMIC DNA]</scope>
    <source>
        <strain evidence="2 3">H184</strain>
    </source>
</reference>
<keyword evidence="2" id="KW-0645">Protease</keyword>
<dbReference type="InterPro" id="IPR043504">
    <property type="entry name" value="Peptidase_S1_PA_chymotrypsin"/>
</dbReference>
<dbReference type="Pfam" id="PF13365">
    <property type="entry name" value="Trypsin_2"/>
    <property type="match status" value="1"/>
</dbReference>
<dbReference type="InterPro" id="IPR009003">
    <property type="entry name" value="Peptidase_S1_PA"/>
</dbReference>
<dbReference type="OrthoDB" id="636533at2"/>
<keyword evidence="1" id="KW-0732">Signal</keyword>
<keyword evidence="3" id="KW-1185">Reference proteome</keyword>
<evidence type="ECO:0000313" key="2">
    <source>
        <dbReference type="EMBL" id="AZS31945.1"/>
    </source>
</evidence>
<dbReference type="GO" id="GO:0008233">
    <property type="term" value="F:peptidase activity"/>
    <property type="evidence" value="ECO:0007669"/>
    <property type="project" value="UniProtKB-KW"/>
</dbReference>
<dbReference type="KEGG" id="buy:D8S85_08175"/>
<organism evidence="2 3">
    <name type="scientific">Butyricimonas faecalis</name>
    <dbReference type="NCBI Taxonomy" id="2093856"/>
    <lineage>
        <taxon>Bacteria</taxon>
        <taxon>Pseudomonadati</taxon>
        <taxon>Bacteroidota</taxon>
        <taxon>Bacteroidia</taxon>
        <taxon>Bacteroidales</taxon>
        <taxon>Odoribacteraceae</taxon>
        <taxon>Butyricimonas</taxon>
    </lineage>
</organism>
<sequence length="300" mass="33738">MNYWCKFLCVGLYLIVFGSVACQGQKNKKEVVYRDYTHMEADLLDSLKRDEVKTLFCGVHALRQQAQQVKENTPVRLVPRRAEKKKLSPQDMIEGRRESVLTVNKYHRAMMGSEGVAGWATAVVLSEDGICVSNYHVFWEFLDSTAQLNPRDSIMFVATEEGRVYPISEILSFNKAADMAFFKIDTRGDVLTPMPLGNDLPAGMGVHLLSHPEGYPYAYTNGVVMRTTTSDAKDPFTRRMELTVDYAKGASGGPIMDDCGNMVAMVSCIRAIFYSNQPPYSQQMNVKLTIPVSSFRRLIQ</sequence>
<evidence type="ECO:0000313" key="3">
    <source>
        <dbReference type="Proteomes" id="UP000270673"/>
    </source>
</evidence>
<dbReference type="Proteomes" id="UP000270673">
    <property type="component" value="Chromosome"/>
</dbReference>
<feature type="signal peptide" evidence="1">
    <location>
        <begin position="1"/>
        <end position="21"/>
    </location>
</feature>
<gene>
    <name evidence="2" type="ORF">D8S85_08175</name>
</gene>
<protein>
    <submittedName>
        <fullName evidence="2">Serine protease</fullName>
    </submittedName>
</protein>
<accession>A0A3Q9IX20</accession>
<proteinExistence type="predicted"/>
<dbReference type="SUPFAM" id="SSF50494">
    <property type="entry name" value="Trypsin-like serine proteases"/>
    <property type="match status" value="1"/>
</dbReference>
<dbReference type="GO" id="GO:0006508">
    <property type="term" value="P:proteolysis"/>
    <property type="evidence" value="ECO:0007669"/>
    <property type="project" value="UniProtKB-KW"/>
</dbReference>
<dbReference type="PROSITE" id="PS51257">
    <property type="entry name" value="PROKAR_LIPOPROTEIN"/>
    <property type="match status" value="1"/>
</dbReference>
<name>A0A3Q9IX20_9BACT</name>